<gene>
    <name evidence="10" type="ORF">DCK97_00740</name>
</gene>
<dbReference type="EMBL" id="DMAI01000009">
    <property type="protein sequence ID" value="HAE45922.1"/>
    <property type="molecule type" value="Genomic_DNA"/>
</dbReference>
<proteinExistence type="predicted"/>
<evidence type="ECO:0000256" key="8">
    <source>
        <dbReference type="SAM" id="Phobius"/>
    </source>
</evidence>
<name>A0A3B9IDK8_9PROT</name>
<reference evidence="10 11" key="1">
    <citation type="journal article" date="2018" name="Nat. Biotechnol.">
        <title>A standardized bacterial taxonomy based on genome phylogeny substantially revises the tree of life.</title>
        <authorList>
            <person name="Parks D.H."/>
            <person name="Chuvochina M."/>
            <person name="Waite D.W."/>
            <person name="Rinke C."/>
            <person name="Skarshewski A."/>
            <person name="Chaumeil P.A."/>
            <person name="Hugenholtz P."/>
        </authorList>
    </citation>
    <scope>NUCLEOTIDE SEQUENCE [LARGE SCALE GENOMIC DNA]</scope>
    <source>
        <strain evidence="10">UBA8739</strain>
    </source>
</reference>
<evidence type="ECO:0000256" key="6">
    <source>
        <dbReference type="ARBA" id="ARBA00023136"/>
    </source>
</evidence>
<keyword evidence="6 8" id="KW-0472">Membrane</keyword>
<protein>
    <submittedName>
        <fullName evidence="10">C4-dicarboxylate ABC transporter permease</fullName>
    </submittedName>
</protein>
<evidence type="ECO:0000256" key="3">
    <source>
        <dbReference type="ARBA" id="ARBA00022519"/>
    </source>
</evidence>
<evidence type="ECO:0000256" key="2">
    <source>
        <dbReference type="ARBA" id="ARBA00022475"/>
    </source>
</evidence>
<dbReference type="Proteomes" id="UP000257706">
    <property type="component" value="Unassembled WGS sequence"/>
</dbReference>
<organism evidence="10 11">
    <name type="scientific">Tistrella mobilis</name>
    <dbReference type="NCBI Taxonomy" id="171437"/>
    <lineage>
        <taxon>Bacteria</taxon>
        <taxon>Pseudomonadati</taxon>
        <taxon>Pseudomonadota</taxon>
        <taxon>Alphaproteobacteria</taxon>
        <taxon>Geminicoccales</taxon>
        <taxon>Geminicoccaceae</taxon>
        <taxon>Tistrella</taxon>
    </lineage>
</organism>
<keyword evidence="3 7" id="KW-0997">Cell inner membrane</keyword>
<feature type="transmembrane region" description="Helical" evidence="8">
    <location>
        <begin position="15"/>
        <end position="40"/>
    </location>
</feature>
<dbReference type="InterPro" id="IPR010656">
    <property type="entry name" value="DctM"/>
</dbReference>
<dbReference type="PANTHER" id="PTHR33362">
    <property type="entry name" value="SIALIC ACID TRAP TRANSPORTER PERMEASE PROTEIN SIAT-RELATED"/>
    <property type="match status" value="1"/>
</dbReference>
<evidence type="ECO:0000256" key="1">
    <source>
        <dbReference type="ARBA" id="ARBA00004429"/>
    </source>
</evidence>
<evidence type="ECO:0000256" key="7">
    <source>
        <dbReference type="RuleBase" id="RU369079"/>
    </source>
</evidence>
<feature type="non-terminal residue" evidence="10">
    <location>
        <position position="1"/>
    </location>
</feature>
<evidence type="ECO:0000256" key="4">
    <source>
        <dbReference type="ARBA" id="ARBA00022692"/>
    </source>
</evidence>
<dbReference type="PANTHER" id="PTHR33362:SF2">
    <property type="entry name" value="TRAP TRANSPORTER LARGE PERMEASE PROTEIN"/>
    <property type="match status" value="1"/>
</dbReference>
<keyword evidence="5 8" id="KW-1133">Transmembrane helix</keyword>
<keyword evidence="2" id="KW-1003">Cell membrane</keyword>
<comment type="function">
    <text evidence="7">Part of the tripartite ATP-independent periplasmic (TRAP) transport system.</text>
</comment>
<keyword evidence="4 8" id="KW-0812">Transmembrane</keyword>
<dbReference type="GO" id="GO:0022857">
    <property type="term" value="F:transmembrane transporter activity"/>
    <property type="evidence" value="ECO:0007669"/>
    <property type="project" value="UniProtKB-UniRule"/>
</dbReference>
<evidence type="ECO:0000256" key="5">
    <source>
        <dbReference type="ARBA" id="ARBA00022989"/>
    </source>
</evidence>
<evidence type="ECO:0000259" key="9">
    <source>
        <dbReference type="Pfam" id="PF06808"/>
    </source>
</evidence>
<evidence type="ECO:0000313" key="10">
    <source>
        <dbReference type="EMBL" id="HAE45922.1"/>
    </source>
</evidence>
<feature type="transmembrane region" description="Helical" evidence="8">
    <location>
        <begin position="52"/>
        <end position="76"/>
    </location>
</feature>
<evidence type="ECO:0000313" key="11">
    <source>
        <dbReference type="Proteomes" id="UP000257706"/>
    </source>
</evidence>
<comment type="subcellular location">
    <subcellularLocation>
        <location evidence="1 7">Cell inner membrane</location>
        <topology evidence="1 7">Multi-pass membrane protein</topology>
    </subcellularLocation>
</comment>
<sequence length="84" mass="8914">VFLPVATGVYGIDPFHFGVVLCLNLTLGLLTPPVGTGLFVASLMGKVKAERLAVLLMPFFFAVLSVLLLLVVFPVLSTGLKDLL</sequence>
<comment type="caution">
    <text evidence="10">The sequence shown here is derived from an EMBL/GenBank/DDBJ whole genome shotgun (WGS) entry which is preliminary data.</text>
</comment>
<feature type="domain" description="TRAP C4-dicarboxylate transport system permease DctM subunit" evidence="9">
    <location>
        <begin position="2"/>
        <end position="75"/>
    </location>
</feature>
<dbReference type="GO" id="GO:0005886">
    <property type="term" value="C:plasma membrane"/>
    <property type="evidence" value="ECO:0007669"/>
    <property type="project" value="UniProtKB-SubCell"/>
</dbReference>
<keyword evidence="7" id="KW-0813">Transport</keyword>
<dbReference type="Pfam" id="PF06808">
    <property type="entry name" value="DctM"/>
    <property type="match status" value="1"/>
</dbReference>
<dbReference type="InterPro" id="IPR004681">
    <property type="entry name" value="TRAP_DctM"/>
</dbReference>
<dbReference type="AlphaFoldDB" id="A0A3B9IDK8"/>
<accession>A0A3B9IDK8</accession>